<accession>A0A5J6L6Q9</accession>
<dbReference type="PROSITE" id="PS50850">
    <property type="entry name" value="MFS"/>
    <property type="match status" value="1"/>
</dbReference>
<proteinExistence type="predicted"/>
<gene>
    <name evidence="9" type="ORF">F6J85_14275</name>
</gene>
<reference evidence="10" key="1">
    <citation type="submission" date="2019-09" db="EMBL/GenBank/DDBJ databases">
        <title>Mumia zhuanghuii sp. nov. isolated from the intestinal contents of plateau pika (Ochotona curzoniae) in the Qinghai-Tibet plateau of China.</title>
        <authorList>
            <person name="Tian Z."/>
        </authorList>
    </citation>
    <scope>NUCLEOTIDE SEQUENCE [LARGE SCALE GENOMIC DNA]</scope>
    <source>
        <strain evidence="10">L-031</strain>
    </source>
</reference>
<dbReference type="InterPro" id="IPR020846">
    <property type="entry name" value="MFS_dom"/>
</dbReference>
<evidence type="ECO:0000256" key="5">
    <source>
        <dbReference type="ARBA" id="ARBA00023136"/>
    </source>
</evidence>
<dbReference type="InterPro" id="IPR005829">
    <property type="entry name" value="Sugar_transporter_CS"/>
</dbReference>
<dbReference type="GO" id="GO:0022857">
    <property type="term" value="F:transmembrane transporter activity"/>
    <property type="evidence" value="ECO:0007669"/>
    <property type="project" value="InterPro"/>
</dbReference>
<comment type="subcellular location">
    <subcellularLocation>
        <location evidence="1">Cell membrane</location>
        <topology evidence="1">Multi-pass membrane protein</topology>
    </subcellularLocation>
</comment>
<dbReference type="Pfam" id="PF07690">
    <property type="entry name" value="MFS_1"/>
    <property type="match status" value="1"/>
</dbReference>
<feature type="compositionally biased region" description="Low complexity" evidence="6">
    <location>
        <begin position="17"/>
        <end position="37"/>
    </location>
</feature>
<evidence type="ECO:0000256" key="3">
    <source>
        <dbReference type="ARBA" id="ARBA00022692"/>
    </source>
</evidence>
<evidence type="ECO:0000256" key="2">
    <source>
        <dbReference type="ARBA" id="ARBA00022448"/>
    </source>
</evidence>
<evidence type="ECO:0000259" key="8">
    <source>
        <dbReference type="PROSITE" id="PS50850"/>
    </source>
</evidence>
<protein>
    <submittedName>
        <fullName evidence="9">MFS transporter</fullName>
    </submittedName>
</protein>
<dbReference type="PANTHER" id="PTHR42718">
    <property type="entry name" value="MAJOR FACILITATOR SUPERFAMILY MULTIDRUG TRANSPORTER MFSC"/>
    <property type="match status" value="1"/>
</dbReference>
<dbReference type="Gene3D" id="1.20.1250.20">
    <property type="entry name" value="MFS general substrate transporter like domains"/>
    <property type="match status" value="1"/>
</dbReference>
<keyword evidence="5 7" id="KW-0472">Membrane</keyword>
<keyword evidence="4 7" id="KW-1133">Transmembrane helix</keyword>
<dbReference type="InterPro" id="IPR036259">
    <property type="entry name" value="MFS_trans_sf"/>
</dbReference>
<evidence type="ECO:0000256" key="7">
    <source>
        <dbReference type="SAM" id="Phobius"/>
    </source>
</evidence>
<dbReference type="InterPro" id="IPR011701">
    <property type="entry name" value="MFS"/>
</dbReference>
<keyword evidence="2" id="KW-0813">Transport</keyword>
<feature type="transmembrane region" description="Helical" evidence="7">
    <location>
        <begin position="208"/>
        <end position="227"/>
    </location>
</feature>
<feature type="transmembrane region" description="Helical" evidence="7">
    <location>
        <begin position="373"/>
        <end position="396"/>
    </location>
</feature>
<dbReference type="AlphaFoldDB" id="A0A5J6L6Q9"/>
<evidence type="ECO:0000256" key="6">
    <source>
        <dbReference type="SAM" id="MobiDB-lite"/>
    </source>
</evidence>
<dbReference type="PANTHER" id="PTHR42718:SF9">
    <property type="entry name" value="MAJOR FACILITATOR SUPERFAMILY MULTIDRUG TRANSPORTER MFSC"/>
    <property type="match status" value="1"/>
</dbReference>
<dbReference type="GO" id="GO:0005886">
    <property type="term" value="C:plasma membrane"/>
    <property type="evidence" value="ECO:0007669"/>
    <property type="project" value="UniProtKB-SubCell"/>
</dbReference>
<feature type="transmembrane region" description="Helical" evidence="7">
    <location>
        <begin position="239"/>
        <end position="259"/>
    </location>
</feature>
<evidence type="ECO:0000256" key="1">
    <source>
        <dbReference type="ARBA" id="ARBA00004651"/>
    </source>
</evidence>
<feature type="transmembrane region" description="Helical" evidence="7">
    <location>
        <begin position="271"/>
        <end position="289"/>
    </location>
</feature>
<evidence type="ECO:0000313" key="10">
    <source>
        <dbReference type="Proteomes" id="UP000325516"/>
    </source>
</evidence>
<organism evidence="9 10">
    <name type="scientific">Microbacterium lushaniae</name>
    <dbReference type="NCBI Taxonomy" id="2614639"/>
    <lineage>
        <taxon>Bacteria</taxon>
        <taxon>Bacillati</taxon>
        <taxon>Actinomycetota</taxon>
        <taxon>Actinomycetes</taxon>
        <taxon>Micrococcales</taxon>
        <taxon>Microbacteriaceae</taxon>
        <taxon>Microbacterium</taxon>
    </lineage>
</organism>
<feature type="transmembrane region" description="Helical" evidence="7">
    <location>
        <begin position="337"/>
        <end position="361"/>
    </location>
</feature>
<feature type="transmembrane region" description="Helical" evidence="7">
    <location>
        <begin position="150"/>
        <end position="172"/>
    </location>
</feature>
<feature type="transmembrane region" description="Helical" evidence="7">
    <location>
        <begin position="178"/>
        <end position="196"/>
    </location>
</feature>
<feature type="region of interest" description="Disordered" evidence="6">
    <location>
        <begin position="17"/>
        <end position="43"/>
    </location>
</feature>
<feature type="domain" description="Major facilitator superfamily (MFS) profile" evidence="8">
    <location>
        <begin position="83"/>
        <end position="524"/>
    </location>
</feature>
<feature type="transmembrane region" description="Helical" evidence="7">
    <location>
        <begin position="82"/>
        <end position="106"/>
    </location>
</feature>
<evidence type="ECO:0000313" key="9">
    <source>
        <dbReference type="EMBL" id="QEW04137.1"/>
    </source>
</evidence>
<feature type="transmembrane region" description="Helical" evidence="7">
    <location>
        <begin position="473"/>
        <end position="490"/>
    </location>
</feature>
<keyword evidence="3 7" id="KW-0812">Transmembrane</keyword>
<name>A0A5J6L6Q9_9MICO</name>
<dbReference type="CDD" id="cd17321">
    <property type="entry name" value="MFS_MMR_MDR_like"/>
    <property type="match status" value="1"/>
</dbReference>
<feature type="transmembrane region" description="Helical" evidence="7">
    <location>
        <begin position="295"/>
        <end position="316"/>
    </location>
</feature>
<dbReference type="EMBL" id="CP044232">
    <property type="protein sequence ID" value="QEW04137.1"/>
    <property type="molecule type" value="Genomic_DNA"/>
</dbReference>
<feature type="transmembrane region" description="Helical" evidence="7">
    <location>
        <begin position="118"/>
        <end position="138"/>
    </location>
</feature>
<sequence>MATPAFRGWRSAAVRRGVVRAQPATATGPRTGTPRPAGDQRPWRTCDRVAEWTEMAPAPLESAPGSPEGTPMNRSPGTSSGWVIVACCLSQFLHTVYGSVVNIALPDIARDLGAGIDSLQWVVSAYVLTLASLLTFAGTLADRIGRKRTLLLGNAVMVAGSVVCALSPSVPVLVCGRVLQGIGSALIAPAGLSLLAEAFPERARRAIAVMWWTTIGTASLAAGPILGGLLVRDLGWTSVFWAGVPLGALAILLAVVLLKDSRADQPVPFDLVGQVLVTITLAGFAFALIEGVHLGWTSPAVLTAAALAVVALIALVPYEQRHPHPLIPVQLLRDRSFVGGLGMAVLGYLALAGLLFLNTFYLQSERGLNATAAGLLTIPLAAGATTSALLAARLVVRGQSRRALVMSGALLAAGAAALWATEHGALWAVIVPYFVFGLGFGFIADPVSVTALSSLPESEAGLASSLISTSKQTGQLLGIAGVGTILAAASGSDAAEFDDMGGWVWTALVIAGLGILLLALGTTSGRPATPADRSAVAGR</sequence>
<dbReference type="KEGG" id="mlz:F6J85_14275"/>
<dbReference type="Gene3D" id="1.20.1720.10">
    <property type="entry name" value="Multidrug resistance protein D"/>
    <property type="match status" value="1"/>
</dbReference>
<keyword evidence="10" id="KW-1185">Reference proteome</keyword>
<evidence type="ECO:0000256" key="4">
    <source>
        <dbReference type="ARBA" id="ARBA00022989"/>
    </source>
</evidence>
<dbReference type="PROSITE" id="PS00216">
    <property type="entry name" value="SUGAR_TRANSPORT_1"/>
    <property type="match status" value="1"/>
</dbReference>
<dbReference type="SUPFAM" id="SSF103473">
    <property type="entry name" value="MFS general substrate transporter"/>
    <property type="match status" value="1"/>
</dbReference>
<feature type="transmembrane region" description="Helical" evidence="7">
    <location>
        <begin position="426"/>
        <end position="452"/>
    </location>
</feature>
<feature type="transmembrane region" description="Helical" evidence="7">
    <location>
        <begin position="403"/>
        <end position="420"/>
    </location>
</feature>
<feature type="transmembrane region" description="Helical" evidence="7">
    <location>
        <begin position="502"/>
        <end position="520"/>
    </location>
</feature>
<dbReference type="Proteomes" id="UP000325516">
    <property type="component" value="Chromosome"/>
</dbReference>